<evidence type="ECO:0000259" key="1">
    <source>
        <dbReference type="Pfam" id="PF13477"/>
    </source>
</evidence>
<accession>A0A383CK05</accession>
<dbReference type="SUPFAM" id="SSF53756">
    <property type="entry name" value="UDP-Glycosyltransferase/glycogen phosphorylase"/>
    <property type="match status" value="1"/>
</dbReference>
<dbReference type="Gene3D" id="3.40.50.2000">
    <property type="entry name" value="Glycogen Phosphorylase B"/>
    <property type="match status" value="1"/>
</dbReference>
<feature type="domain" description="Glycosyltransferase subfamily 4-like N-terminal" evidence="1">
    <location>
        <begin position="5"/>
        <end position="148"/>
    </location>
</feature>
<dbReference type="EMBL" id="UINC01209176">
    <property type="protein sequence ID" value="SVE32085.1"/>
    <property type="molecule type" value="Genomic_DNA"/>
</dbReference>
<gene>
    <name evidence="2" type="ORF">METZ01_LOCUS484939</name>
</gene>
<organism evidence="2">
    <name type="scientific">marine metagenome</name>
    <dbReference type="NCBI Taxonomy" id="408172"/>
    <lineage>
        <taxon>unclassified sequences</taxon>
        <taxon>metagenomes</taxon>
        <taxon>ecological metagenomes</taxon>
    </lineage>
</organism>
<dbReference type="Pfam" id="PF13477">
    <property type="entry name" value="Glyco_trans_4_2"/>
    <property type="match status" value="1"/>
</dbReference>
<protein>
    <recommendedName>
        <fullName evidence="1">Glycosyltransferase subfamily 4-like N-terminal domain-containing protein</fullName>
    </recommendedName>
</protein>
<proteinExistence type="predicted"/>
<name>A0A383CK05_9ZZZZ</name>
<sequence length="159" mass="18098">MEGKKLLFVVNQAKYFVSHRLVIAKQAVKAGYEVHVASPSSDFVERIEDENITFHNIVVSRSGKNIFSELRTIYSIWKVVNKVKPNLLHLISIKPVLYGGIIARILRIPSVIAISGLGYLFSESRKSVLKKIVNFFYRISLSQIKSIVIVQNENDKRIL</sequence>
<evidence type="ECO:0000313" key="2">
    <source>
        <dbReference type="EMBL" id="SVE32085.1"/>
    </source>
</evidence>
<feature type="non-terminal residue" evidence="2">
    <location>
        <position position="159"/>
    </location>
</feature>
<dbReference type="AlphaFoldDB" id="A0A383CK05"/>
<reference evidence="2" key="1">
    <citation type="submission" date="2018-05" db="EMBL/GenBank/DDBJ databases">
        <authorList>
            <person name="Lanie J.A."/>
            <person name="Ng W.-L."/>
            <person name="Kazmierczak K.M."/>
            <person name="Andrzejewski T.M."/>
            <person name="Davidsen T.M."/>
            <person name="Wayne K.J."/>
            <person name="Tettelin H."/>
            <person name="Glass J.I."/>
            <person name="Rusch D."/>
            <person name="Podicherti R."/>
            <person name="Tsui H.-C.T."/>
            <person name="Winkler M.E."/>
        </authorList>
    </citation>
    <scope>NUCLEOTIDE SEQUENCE</scope>
</reference>
<dbReference type="InterPro" id="IPR028098">
    <property type="entry name" value="Glyco_trans_4-like_N"/>
</dbReference>